<evidence type="ECO:0000313" key="3">
    <source>
        <dbReference type="EMBL" id="PSK94503.1"/>
    </source>
</evidence>
<accession>A0A2P8DBA1</accession>
<name>A0A2P8DBA1_9BACT</name>
<proteinExistence type="predicted"/>
<gene>
    <name evidence="3" type="ORF">B0I18_101659</name>
</gene>
<dbReference type="Gene3D" id="2.60.40.10">
    <property type="entry name" value="Immunoglobulins"/>
    <property type="match status" value="1"/>
</dbReference>
<keyword evidence="4" id="KW-1185">Reference proteome</keyword>
<dbReference type="RefSeq" id="WP_106521205.1">
    <property type="nucleotide sequence ID" value="NZ_PYGD01000001.1"/>
</dbReference>
<dbReference type="Gene3D" id="2.60.40.2700">
    <property type="match status" value="1"/>
</dbReference>
<dbReference type="OrthoDB" id="601541at2"/>
<dbReference type="Pfam" id="PF18911">
    <property type="entry name" value="PKD_4"/>
    <property type="match status" value="1"/>
</dbReference>
<dbReference type="InterPro" id="IPR007110">
    <property type="entry name" value="Ig-like_dom"/>
</dbReference>
<dbReference type="PROSITE" id="PS50093">
    <property type="entry name" value="PKD"/>
    <property type="match status" value="1"/>
</dbReference>
<dbReference type="CDD" id="cd00146">
    <property type="entry name" value="PKD"/>
    <property type="match status" value="1"/>
</dbReference>
<dbReference type="InterPro" id="IPR035986">
    <property type="entry name" value="PKD_dom_sf"/>
</dbReference>
<dbReference type="SUPFAM" id="SSF49299">
    <property type="entry name" value="PKD domain"/>
    <property type="match status" value="1"/>
</dbReference>
<dbReference type="NCBIfam" id="TIGR04183">
    <property type="entry name" value="Por_Secre_tail"/>
    <property type="match status" value="1"/>
</dbReference>
<dbReference type="InterPro" id="IPR013783">
    <property type="entry name" value="Ig-like_fold"/>
</dbReference>
<evidence type="ECO:0000313" key="4">
    <source>
        <dbReference type="Proteomes" id="UP000240572"/>
    </source>
</evidence>
<dbReference type="Pfam" id="PF19081">
    <property type="entry name" value="Ig_7"/>
    <property type="match status" value="1"/>
</dbReference>
<dbReference type="Pfam" id="PF18962">
    <property type="entry name" value="Por_Secre_tail"/>
    <property type="match status" value="1"/>
</dbReference>
<evidence type="ECO:0000259" key="1">
    <source>
        <dbReference type="PROSITE" id="PS50093"/>
    </source>
</evidence>
<dbReference type="InterPro" id="IPR000601">
    <property type="entry name" value="PKD_dom"/>
</dbReference>
<feature type="domain" description="Ig-like" evidence="2">
    <location>
        <begin position="1029"/>
        <end position="1109"/>
    </location>
</feature>
<reference evidence="3 4" key="1">
    <citation type="submission" date="2018-03" db="EMBL/GenBank/DDBJ databases">
        <title>Genomic Encyclopedia of Type Strains, Phase III (KMG-III): the genomes of soil and plant-associated and newly described type strains.</title>
        <authorList>
            <person name="Whitman W."/>
        </authorList>
    </citation>
    <scope>NUCLEOTIDE SEQUENCE [LARGE SCALE GENOMIC DNA]</scope>
    <source>
        <strain evidence="3 4">CGMCC 1.12700</strain>
    </source>
</reference>
<dbReference type="PROSITE" id="PS50835">
    <property type="entry name" value="IG_LIKE"/>
    <property type="match status" value="1"/>
</dbReference>
<evidence type="ECO:0000259" key="2">
    <source>
        <dbReference type="PROSITE" id="PS50835"/>
    </source>
</evidence>
<organism evidence="3 4">
    <name type="scientific">Taibaiella chishuiensis</name>
    <dbReference type="NCBI Taxonomy" id="1434707"/>
    <lineage>
        <taxon>Bacteria</taxon>
        <taxon>Pseudomonadati</taxon>
        <taxon>Bacteroidota</taxon>
        <taxon>Chitinophagia</taxon>
        <taxon>Chitinophagales</taxon>
        <taxon>Chitinophagaceae</taxon>
        <taxon>Taibaiella</taxon>
    </lineage>
</organism>
<dbReference type="InterPro" id="IPR044023">
    <property type="entry name" value="Ig_7"/>
</dbReference>
<protein>
    <submittedName>
        <fullName evidence="3">Putative secreted protein (Por secretion system target)</fullName>
    </submittedName>
</protein>
<dbReference type="Proteomes" id="UP000240572">
    <property type="component" value="Unassembled WGS sequence"/>
</dbReference>
<sequence>MRGKITFQKGISNWGKIMAILMVMLLPGLVKGQTAGSYTFTQTSGTYTPITGGTVINTTIPDSWESSAIALSPGFYFCGTMYNTIYVTSNGAMSLGGTTGPGSTQYNGILNNGSGSGINLCPFNADLVGSSVTGATPEIRYQIVGNEHVFQWQDISRWAAGERFSFQARLNFMTGEVKYVYSVTSVGTATNYQPVIGIRTATTAGNWQNRKVTDVGAELWATSLLGTTTSDNLRFTTATTNPKQPATGLTYSYVPPTAPPGCSGATLPAVSAAVAAPANICVTGSVNLSLGTTVMPPVVGFTYQWEWSTSATGPWTVLATTPSNTYTATGVNSSRYFKCSVICNGNTASPVWSSTVSNQVVVSNPGSPTAINGTRCGPGTVSLGVTPPAGTTVNWYAAATGGAPVGTGNTYTTPFLTANTTFYATAGSGATSSYTGKPTPVSTSGNSGFSDVGLMFDAISSFTLTSVDVYPMSPTNTSGTITIDLKNATGTTLQTTTANVTISAAGALNTVPLNFTIPAGTGYRLVVSAVTNISNLLRESVAANINFPYTLPGVCSITSAYTGGASASFYYYFYNWLVSAGCEGPRVPVQATLTTPPTFTKSAPAVLCSNAIGTIAVTSPVGNYANYAWSPVADLYTNATATTAYTGGNASTLYFKSPVAGMHTYAVYATNTTGAQCAYADTVRIWVQPDSIVIKAAPDTICNSGTSTLRLVPGADYFAGSIQWQESANGSAYNDIPGATGVSYTTPVLTDNHYYRVQIKAGTGVTCEMPVKYIVVAHPALHSWADSFNCGPGTVTLKAEVGGNANVRWYANPGDALPIGAGSPWATPYLGTTDTFYVTASTGTPQPAPTFIGTGTSTTTGAASPYYRGNWANKVQYLITSNEMTAAGFTPGLISSLGFDVTTAGTALQNMNIKMKNTTVTTLTTTFENNMEDVYSIASYTPVANTVNTHVFQTPFYWDGSNIVVEVCYNNGATGTTSAVKYNSGNTHYHYNNAANHCTVQAGTSNFTSTTRPNMRIGMIGACESARQPVIAHIYPKPAVNLGQDINRCVDAGAVVVLDAGVQPNTPHYLWDDNSTSQVRAVTQSGTYRVTVTNSYTCQNSDTIQVTLRNNPVVNLGNDTTVCNGVVLNLNAGNDGVSYFWNTGQTTNTININNAGVYIAFVTNGDGCMKSDTIRVTMDGLLPTIQGISVTNNGAYTFHYTAVNPQNVIGYDWDFGDGSPHSYLSAPTHTYAAAGNYIVVLKLSSTCGFYADSSSANIVGIHQVTVDNNELMVYPNPTSGTATLQSKNLKMEEVTVYNVLGQVVQRSKTDSPNKHTLKLEVLAPGMYTIQVLTDKGNVARKLEIVK</sequence>
<dbReference type="EMBL" id="PYGD01000001">
    <property type="protein sequence ID" value="PSK94503.1"/>
    <property type="molecule type" value="Genomic_DNA"/>
</dbReference>
<comment type="caution">
    <text evidence="3">The sequence shown here is derived from an EMBL/GenBank/DDBJ whole genome shotgun (WGS) entry which is preliminary data.</text>
</comment>
<feature type="domain" description="PKD" evidence="1">
    <location>
        <begin position="1204"/>
        <end position="1259"/>
    </location>
</feature>
<dbReference type="InterPro" id="IPR026444">
    <property type="entry name" value="Secre_tail"/>
</dbReference>